<dbReference type="EMBL" id="JAQQWE010000001">
    <property type="protein sequence ID" value="KAK7968048.1"/>
    <property type="molecule type" value="Genomic_DNA"/>
</dbReference>
<feature type="region of interest" description="Disordered" evidence="1">
    <location>
        <begin position="20"/>
        <end position="78"/>
    </location>
</feature>
<dbReference type="Proteomes" id="UP001391051">
    <property type="component" value="Unassembled WGS sequence"/>
</dbReference>
<dbReference type="GeneID" id="92071609"/>
<feature type="compositionally biased region" description="Pro residues" evidence="1">
    <location>
        <begin position="50"/>
        <end position="59"/>
    </location>
</feature>
<sequence>MYLPFVRRIVKLFPILIHQGAPRTRHRPGSNPVARGGGGGGGGEIIPLLSVPPTPPRTDPQPSSIWRRERPPSPSGLCAFTSEDDCDCAADYDLAREARQAESPGRRVSKVIVVYFDRDGDA</sequence>
<proteinExistence type="predicted"/>
<gene>
    <name evidence="2" type="ORF">PG986_002325</name>
</gene>
<evidence type="ECO:0000313" key="3">
    <source>
        <dbReference type="Proteomes" id="UP001391051"/>
    </source>
</evidence>
<feature type="compositionally biased region" description="Gly residues" evidence="1">
    <location>
        <begin position="35"/>
        <end position="44"/>
    </location>
</feature>
<name>A0ABR1QZG6_9PEZI</name>
<organism evidence="2 3">
    <name type="scientific">Apiospora aurea</name>
    <dbReference type="NCBI Taxonomy" id="335848"/>
    <lineage>
        <taxon>Eukaryota</taxon>
        <taxon>Fungi</taxon>
        <taxon>Dikarya</taxon>
        <taxon>Ascomycota</taxon>
        <taxon>Pezizomycotina</taxon>
        <taxon>Sordariomycetes</taxon>
        <taxon>Xylariomycetidae</taxon>
        <taxon>Amphisphaeriales</taxon>
        <taxon>Apiosporaceae</taxon>
        <taxon>Apiospora</taxon>
    </lineage>
</organism>
<keyword evidence="3" id="KW-1185">Reference proteome</keyword>
<reference evidence="2 3" key="1">
    <citation type="submission" date="2023-01" db="EMBL/GenBank/DDBJ databases">
        <title>Analysis of 21 Apiospora genomes using comparative genomics revels a genus with tremendous synthesis potential of carbohydrate active enzymes and secondary metabolites.</title>
        <authorList>
            <person name="Sorensen T."/>
        </authorList>
    </citation>
    <scope>NUCLEOTIDE SEQUENCE [LARGE SCALE GENOMIC DNA]</scope>
    <source>
        <strain evidence="2 3">CBS 24483</strain>
    </source>
</reference>
<evidence type="ECO:0000256" key="1">
    <source>
        <dbReference type="SAM" id="MobiDB-lite"/>
    </source>
</evidence>
<comment type="caution">
    <text evidence="2">The sequence shown here is derived from an EMBL/GenBank/DDBJ whole genome shotgun (WGS) entry which is preliminary data.</text>
</comment>
<dbReference type="RefSeq" id="XP_066707440.1">
    <property type="nucleotide sequence ID" value="XM_066838547.1"/>
</dbReference>
<evidence type="ECO:0000313" key="2">
    <source>
        <dbReference type="EMBL" id="KAK7968048.1"/>
    </source>
</evidence>
<protein>
    <submittedName>
        <fullName evidence="2">Uncharacterized protein</fullName>
    </submittedName>
</protein>
<accession>A0ABR1QZG6</accession>